<gene>
    <name evidence="2" type="ORF">KHLLAP_LOCUS13446</name>
</gene>
<keyword evidence="3" id="KW-1185">Reference proteome</keyword>
<dbReference type="Proteomes" id="UP001295740">
    <property type="component" value="Unassembled WGS sequence"/>
</dbReference>
<evidence type="ECO:0000256" key="1">
    <source>
        <dbReference type="SAM" id="SignalP"/>
    </source>
</evidence>
<organism evidence="2 3">
    <name type="scientific">Anthostomella pinea</name>
    <dbReference type="NCBI Taxonomy" id="933095"/>
    <lineage>
        <taxon>Eukaryota</taxon>
        <taxon>Fungi</taxon>
        <taxon>Dikarya</taxon>
        <taxon>Ascomycota</taxon>
        <taxon>Pezizomycotina</taxon>
        <taxon>Sordariomycetes</taxon>
        <taxon>Xylariomycetidae</taxon>
        <taxon>Xylariales</taxon>
        <taxon>Xylariaceae</taxon>
        <taxon>Anthostomella</taxon>
    </lineage>
</organism>
<protein>
    <submittedName>
        <fullName evidence="2">Uu.00g010970.m01.CDS01</fullName>
    </submittedName>
</protein>
<evidence type="ECO:0000313" key="2">
    <source>
        <dbReference type="EMBL" id="CAJ2512978.1"/>
    </source>
</evidence>
<accession>A0AAI8YQ18</accession>
<keyword evidence="1" id="KW-0732">Signal</keyword>
<feature type="chain" id="PRO_5042473896" evidence="1">
    <location>
        <begin position="19"/>
        <end position="74"/>
    </location>
</feature>
<reference evidence="2" key="1">
    <citation type="submission" date="2023-10" db="EMBL/GenBank/DDBJ databases">
        <authorList>
            <person name="Hackl T."/>
        </authorList>
    </citation>
    <scope>NUCLEOTIDE SEQUENCE</scope>
</reference>
<evidence type="ECO:0000313" key="3">
    <source>
        <dbReference type="Proteomes" id="UP001295740"/>
    </source>
</evidence>
<feature type="signal peptide" evidence="1">
    <location>
        <begin position="1"/>
        <end position="18"/>
    </location>
</feature>
<proteinExistence type="predicted"/>
<dbReference type="EMBL" id="CAUWAG010000020">
    <property type="protein sequence ID" value="CAJ2512978.1"/>
    <property type="molecule type" value="Genomic_DNA"/>
</dbReference>
<sequence>MKSSVLFAFFGLSALTAALPTGTTGSAEIDVADAFKRDEGDIDVADAFKREEISIDVADAFKRDEGDIDVADAF</sequence>
<comment type="caution">
    <text evidence="2">The sequence shown here is derived from an EMBL/GenBank/DDBJ whole genome shotgun (WGS) entry which is preliminary data.</text>
</comment>
<name>A0AAI8YQ18_9PEZI</name>
<dbReference type="AlphaFoldDB" id="A0AAI8YQ18"/>